<dbReference type="EMBL" id="HG805389">
    <property type="protein sequence ID" value="CDL93132.1"/>
    <property type="molecule type" value="Genomic_DNA"/>
</dbReference>
<evidence type="ECO:0000313" key="2">
    <source>
        <dbReference type="EMBL" id="CDL93126.1"/>
    </source>
</evidence>
<evidence type="ECO:0000313" key="1">
    <source>
        <dbReference type="EMBL" id="CDL93125.1"/>
    </source>
</evidence>
<dbReference type="EMBL" id="HG805382">
    <property type="protein sequence ID" value="CDL93125.1"/>
    <property type="molecule type" value="Genomic_DNA"/>
</dbReference>
<proteinExistence type="predicted"/>
<dbReference type="EMBL" id="HG805402">
    <property type="protein sequence ID" value="CDL93145.1"/>
    <property type="molecule type" value="Genomic_DNA"/>
</dbReference>
<accession>A0A0K2SUI7</accession>
<evidence type="ECO:0000313" key="14">
    <source>
        <dbReference type="EMBL" id="CDL93144.1"/>
    </source>
</evidence>
<dbReference type="EMBL" id="HG805395">
    <property type="protein sequence ID" value="CDL93138.1"/>
    <property type="molecule type" value="Genomic_DNA"/>
</dbReference>
<dbReference type="EMBL" id="HG805386">
    <property type="protein sequence ID" value="CDL93129.1"/>
    <property type="molecule type" value="Genomic_DNA"/>
</dbReference>
<sequence length="32" mass="3500">QPKRLLMVLPIRTGEVVVLLDTISSQAPLALQ</sequence>
<feature type="non-terminal residue" evidence="6">
    <location>
        <position position="1"/>
    </location>
</feature>
<dbReference type="EMBL" id="HG805390">
    <property type="protein sequence ID" value="CDL93133.1"/>
    <property type="molecule type" value="Genomic_DNA"/>
</dbReference>
<dbReference type="EMBL" id="HG805392">
    <property type="protein sequence ID" value="CDL93135.1"/>
    <property type="molecule type" value="Genomic_DNA"/>
</dbReference>
<dbReference type="EMBL" id="HG805396">
    <property type="protein sequence ID" value="CDL93139.1"/>
    <property type="molecule type" value="Genomic_DNA"/>
</dbReference>
<feature type="non-terminal residue" evidence="6">
    <location>
        <position position="32"/>
    </location>
</feature>
<evidence type="ECO:0000313" key="13">
    <source>
        <dbReference type="EMBL" id="CDL93142.1"/>
    </source>
</evidence>
<evidence type="ECO:0000313" key="8">
    <source>
        <dbReference type="EMBL" id="CDL93134.1"/>
    </source>
</evidence>
<reference evidence="4" key="3">
    <citation type="submission" date="2015-11" db="EMBL/GenBank/DDBJ databases">
        <title>Exploration of nuclear DNA markers and population structure assessment in desmid species Micrasterias rotata (Zygnematophyceae, Streptophyta).</title>
        <authorList>
            <person name="Jurdikova K."/>
            <person name="Kulichova J."/>
            <person name="Bestova H."/>
            <person name="Leliaert F."/>
            <person name="Skaloud P."/>
        </authorList>
    </citation>
    <scope>NUCLEOTIDE SEQUENCE</scope>
    <source>
        <strain evidence="4">SVCK 287</strain>
    </source>
</reference>
<dbReference type="EMBL" id="HG805398">
    <property type="protein sequence ID" value="CDL93141.1"/>
    <property type="molecule type" value="Genomic_DNA"/>
</dbReference>
<evidence type="ECO:0000313" key="7">
    <source>
        <dbReference type="EMBL" id="CDL93133.1"/>
    </source>
</evidence>
<evidence type="ECO:0000313" key="4">
    <source>
        <dbReference type="EMBL" id="CDL93129.1"/>
    </source>
</evidence>
<evidence type="ECO:0000313" key="12">
    <source>
        <dbReference type="EMBL" id="CDL93140.1"/>
    </source>
</evidence>
<evidence type="ECO:0000313" key="5">
    <source>
        <dbReference type="EMBL" id="CDL93131.1"/>
    </source>
</evidence>
<dbReference type="EMBL" id="HG805388">
    <property type="protein sequence ID" value="CDL93131.1"/>
    <property type="molecule type" value="Genomic_DNA"/>
</dbReference>
<dbReference type="EMBL" id="HG805384">
    <property type="protein sequence ID" value="CDL93127.1"/>
    <property type="molecule type" value="Genomic_DNA"/>
</dbReference>
<dbReference type="EMBL" id="HG805399">
    <property type="protein sequence ID" value="CDL93142.1"/>
    <property type="molecule type" value="Genomic_DNA"/>
</dbReference>
<evidence type="ECO:0000313" key="10">
    <source>
        <dbReference type="EMBL" id="CDL93137.1"/>
    </source>
</evidence>
<protein>
    <submittedName>
        <fullName evidence="6">Glyceraldehyde-3-phosphate dehydrogenase</fullName>
    </submittedName>
</protein>
<evidence type="ECO:0000313" key="11">
    <source>
        <dbReference type="EMBL" id="CDL93138.1"/>
    </source>
</evidence>
<reference evidence="6" key="2">
    <citation type="journal article" date="2014" name="J. Eukaryot. Microbiol.">
        <title>Exploration of nuclear DNA markers for population structure assessment in the desmid Micrasterias rotata (Zygnematophyceae, Streptophyta).</title>
        <authorList>
            <person name="Jurdikova K."/>
            <person name="Kulichova J."/>
            <person name="Bestova H."/>
            <person name="Leliaert F."/>
            <person name="Skaloud P."/>
        </authorList>
    </citation>
    <scope>NUCLEOTIDE SEQUENCE</scope>
    <source>
        <strain evidence="6">C12</strain>
        <strain evidence="7">C13</strain>
        <strain evidence="9">C3Rod2</strain>
        <strain evidence="14">C7Pel3</strain>
        <strain evidence="5">C8</strain>
        <strain evidence="8">C8Hli2</strain>
        <strain evidence="1">CAUP K604</strain>
        <strain evidence="12">D10i12</strain>
        <strain evidence="10">D4Rod3</strain>
        <strain evidence="13">E9Uh7</strain>
        <strain evidence="11">F6Hut5</strain>
        <strain evidence="2">SVCK 1</strain>
        <strain evidence="3">SVCK 78</strain>
    </source>
</reference>
<organism evidence="6">
    <name type="scientific">Micrasterias rotata</name>
    <dbReference type="NCBI Taxonomy" id="130981"/>
    <lineage>
        <taxon>Eukaryota</taxon>
        <taxon>Viridiplantae</taxon>
        <taxon>Streptophyta</taxon>
        <taxon>Zygnematophyceae</taxon>
        <taxon>Zygnematophycidae</taxon>
        <taxon>Desmidiales</taxon>
        <taxon>Desmidiaceae</taxon>
        <taxon>Micrasterias</taxon>
    </lineage>
</organism>
<evidence type="ECO:0000313" key="9">
    <source>
        <dbReference type="EMBL" id="CDL93136.1"/>
    </source>
</evidence>
<dbReference type="EMBL" id="HG805401">
    <property type="protein sequence ID" value="CDL93144.1"/>
    <property type="molecule type" value="Genomic_DNA"/>
</dbReference>
<dbReference type="EMBL" id="HG805387">
    <property type="protein sequence ID" value="CDL93130.1"/>
    <property type="molecule type" value="Genomic_DNA"/>
</dbReference>
<dbReference type="EMBL" id="HG805397">
    <property type="protein sequence ID" value="CDL93140.1"/>
    <property type="molecule type" value="Genomic_DNA"/>
</dbReference>
<dbReference type="EMBL" id="HG805391">
    <property type="protein sequence ID" value="CDL93134.1"/>
    <property type="molecule type" value="Genomic_DNA"/>
</dbReference>
<dbReference type="EMBL" id="HG805385">
    <property type="protein sequence ID" value="CDL93128.1"/>
    <property type="molecule type" value="Genomic_DNA"/>
</dbReference>
<name>A0A0K2SUI7_9VIRI</name>
<gene>
    <name evidence="6" type="primary">gapC</name>
</gene>
<evidence type="ECO:0000313" key="6">
    <source>
        <dbReference type="EMBL" id="CDL93132.1"/>
    </source>
</evidence>
<dbReference type="EMBL" id="HG805383">
    <property type="protein sequence ID" value="CDL93126.1"/>
    <property type="molecule type" value="Genomic_DNA"/>
</dbReference>
<dbReference type="EMBL" id="HG805393">
    <property type="protein sequence ID" value="CDL93136.1"/>
    <property type="molecule type" value="Genomic_DNA"/>
</dbReference>
<reference evidence="6" key="1">
    <citation type="submission" date="2013-12" db="EMBL/GenBank/DDBJ databases">
        <authorList>
            <person name="Schubert J."/>
        </authorList>
    </citation>
    <scope>NUCLEOTIDE SEQUENCE</scope>
    <source>
        <strain evidence="6">C12</strain>
        <strain evidence="7">C13</strain>
        <strain evidence="9">C3Rod2</strain>
        <strain evidence="14">C7Pel3</strain>
        <strain evidence="5">C8</strain>
        <strain evidence="8">C8Hli2</strain>
        <strain evidence="1">CAUP K604</strain>
        <strain evidence="12">D10i12</strain>
        <strain evidence="10">D4Rod3</strain>
        <strain evidence="13">E9Uh7</strain>
        <strain evidence="11">F6Hut5</strain>
        <strain evidence="2">SVCK 1</strain>
        <strain evidence="4">SVCK 287</strain>
        <strain evidence="3">SVCK 78</strain>
    </source>
</reference>
<evidence type="ECO:0000313" key="3">
    <source>
        <dbReference type="EMBL" id="CDL93128.1"/>
    </source>
</evidence>
<dbReference type="EMBL" id="HG805400">
    <property type="protein sequence ID" value="CDL93143.1"/>
    <property type="molecule type" value="Genomic_DNA"/>
</dbReference>
<dbReference type="EMBL" id="HG805394">
    <property type="protein sequence ID" value="CDL93137.1"/>
    <property type="molecule type" value="Genomic_DNA"/>
</dbReference>
<dbReference type="AlphaFoldDB" id="A0A0K2SUI7"/>